<keyword evidence="6 10" id="KW-0863">Zinc-finger</keyword>
<keyword evidence="11" id="KW-1015">Disulfide bond</keyword>
<feature type="signal peptide" evidence="13">
    <location>
        <begin position="1"/>
        <end position="27"/>
    </location>
</feature>
<name>A0A8J2WKM7_9CRUS</name>
<keyword evidence="5" id="KW-0677">Repeat</keyword>
<comment type="caution">
    <text evidence="16">The sequence shown here is derived from an EMBL/GenBank/DDBJ whole genome shotgun (WGS) entry which is preliminary data.</text>
</comment>
<feature type="compositionally biased region" description="Polar residues" evidence="12">
    <location>
        <begin position="745"/>
        <end position="767"/>
    </location>
</feature>
<feature type="domain" description="C2H2-type" evidence="15">
    <location>
        <begin position="540"/>
        <end position="567"/>
    </location>
</feature>
<feature type="chain" id="PRO_5035230444" description="EOG090X02IW" evidence="13">
    <location>
        <begin position="28"/>
        <end position="1003"/>
    </location>
</feature>
<dbReference type="InterPro" id="IPR009030">
    <property type="entry name" value="Growth_fac_rcpt_cys_sf"/>
</dbReference>
<accession>A0A8J2WKM7</accession>
<evidence type="ECO:0000256" key="9">
    <source>
        <dbReference type="ARBA" id="ARBA00023242"/>
    </source>
</evidence>
<evidence type="ECO:0000256" key="12">
    <source>
        <dbReference type="SAM" id="MobiDB-lite"/>
    </source>
</evidence>
<feature type="disulfide bond" evidence="11">
    <location>
        <begin position="181"/>
        <end position="190"/>
    </location>
</feature>
<keyword evidence="9" id="KW-0539">Nucleus</keyword>
<dbReference type="InterPro" id="IPR006212">
    <property type="entry name" value="Furin_repeat"/>
</dbReference>
<evidence type="ECO:0000256" key="5">
    <source>
        <dbReference type="ARBA" id="ARBA00022737"/>
    </source>
</evidence>
<evidence type="ECO:0008006" key="18">
    <source>
        <dbReference type="Google" id="ProtNLM"/>
    </source>
</evidence>
<keyword evidence="17" id="KW-1185">Reference proteome</keyword>
<evidence type="ECO:0000256" key="10">
    <source>
        <dbReference type="PROSITE-ProRule" id="PRU00042"/>
    </source>
</evidence>
<dbReference type="FunFam" id="3.30.160.60:FF:000478">
    <property type="entry name" value="Zinc finger protein 133"/>
    <property type="match status" value="1"/>
</dbReference>
<keyword evidence="8" id="KW-0106">Calcium</keyword>
<dbReference type="InterPro" id="IPR050331">
    <property type="entry name" value="Zinc_finger"/>
</dbReference>
<dbReference type="GO" id="GO:0010468">
    <property type="term" value="P:regulation of gene expression"/>
    <property type="evidence" value="ECO:0007669"/>
    <property type="project" value="TreeGrafter"/>
</dbReference>
<dbReference type="InterPro" id="IPR021852">
    <property type="entry name" value="DUF3456"/>
</dbReference>
<evidence type="ECO:0000256" key="13">
    <source>
        <dbReference type="SAM" id="SignalP"/>
    </source>
</evidence>
<feature type="domain" description="C2H2-type" evidence="15">
    <location>
        <begin position="691"/>
        <end position="719"/>
    </location>
</feature>
<keyword evidence="7" id="KW-0862">Zinc</keyword>
<dbReference type="Proteomes" id="UP000789390">
    <property type="component" value="Unassembled WGS sequence"/>
</dbReference>
<dbReference type="Gene3D" id="2.10.220.10">
    <property type="entry name" value="Hormone Receptor, Insulin-like Growth Factor Receptor 1, Chain A, domain 2"/>
    <property type="match status" value="1"/>
</dbReference>
<comment type="similarity">
    <text evidence="2">Belongs to the CRELD family.</text>
</comment>
<dbReference type="EMBL" id="CAKKLH010000223">
    <property type="protein sequence ID" value="CAH0106350.1"/>
    <property type="molecule type" value="Genomic_DNA"/>
</dbReference>
<evidence type="ECO:0000256" key="7">
    <source>
        <dbReference type="ARBA" id="ARBA00022833"/>
    </source>
</evidence>
<evidence type="ECO:0000256" key="4">
    <source>
        <dbReference type="ARBA" id="ARBA00022723"/>
    </source>
</evidence>
<evidence type="ECO:0000313" key="17">
    <source>
        <dbReference type="Proteomes" id="UP000789390"/>
    </source>
</evidence>
<dbReference type="CDD" id="cd00064">
    <property type="entry name" value="FU"/>
    <property type="match status" value="1"/>
</dbReference>
<evidence type="ECO:0000313" key="16">
    <source>
        <dbReference type="EMBL" id="CAH0106350.1"/>
    </source>
</evidence>
<proteinExistence type="inferred from homology"/>
<feature type="domain" description="C2H2-type" evidence="15">
    <location>
        <begin position="624"/>
        <end position="651"/>
    </location>
</feature>
<dbReference type="InterPro" id="IPR002049">
    <property type="entry name" value="LE_dom"/>
</dbReference>
<dbReference type="PANTHER" id="PTHR16515">
    <property type="entry name" value="PR DOMAIN ZINC FINGER PROTEIN"/>
    <property type="match status" value="1"/>
</dbReference>
<dbReference type="GO" id="GO:0005634">
    <property type="term" value="C:nucleus"/>
    <property type="evidence" value="ECO:0007669"/>
    <property type="project" value="UniProtKB-SubCell"/>
</dbReference>
<dbReference type="OrthoDB" id="6077919at2759"/>
<dbReference type="PANTHER" id="PTHR16515:SF35">
    <property type="entry name" value="FEZ FAMILY ZINC FINGER PROTEIN 2"/>
    <property type="match status" value="1"/>
</dbReference>
<evidence type="ECO:0000256" key="11">
    <source>
        <dbReference type="PROSITE-ProRule" id="PRU00076"/>
    </source>
</evidence>
<dbReference type="GO" id="GO:0008270">
    <property type="term" value="F:zinc ion binding"/>
    <property type="evidence" value="ECO:0007669"/>
    <property type="project" value="UniProtKB-KW"/>
</dbReference>
<dbReference type="FunFam" id="3.30.160.60:FF:000176">
    <property type="entry name" value="zinc finger protein 70"/>
    <property type="match status" value="1"/>
</dbReference>
<evidence type="ECO:0000256" key="8">
    <source>
        <dbReference type="ARBA" id="ARBA00022837"/>
    </source>
</evidence>
<feature type="domain" description="C2H2-type" evidence="15">
    <location>
        <begin position="596"/>
        <end position="623"/>
    </location>
</feature>
<feature type="domain" description="C2H2-type" evidence="15">
    <location>
        <begin position="568"/>
        <end position="595"/>
    </location>
</feature>
<feature type="domain" description="C2H2-type" evidence="15">
    <location>
        <begin position="652"/>
        <end position="675"/>
    </location>
</feature>
<dbReference type="Pfam" id="PF11938">
    <property type="entry name" value="DUF3456"/>
    <property type="match status" value="1"/>
</dbReference>
<dbReference type="SUPFAM" id="SSF57667">
    <property type="entry name" value="beta-beta-alpha zinc fingers"/>
    <property type="match status" value="3"/>
</dbReference>
<dbReference type="Gene3D" id="3.30.160.60">
    <property type="entry name" value="Classic Zinc Finger"/>
    <property type="match status" value="5"/>
</dbReference>
<dbReference type="PROSITE" id="PS00022">
    <property type="entry name" value="EGF_1"/>
    <property type="match status" value="1"/>
</dbReference>
<evidence type="ECO:0000259" key="14">
    <source>
        <dbReference type="PROSITE" id="PS50026"/>
    </source>
</evidence>
<dbReference type="PROSITE" id="PS01248">
    <property type="entry name" value="EGF_LAM_1"/>
    <property type="match status" value="1"/>
</dbReference>
<comment type="caution">
    <text evidence="11">Lacks conserved residue(s) required for the propagation of feature annotation.</text>
</comment>
<dbReference type="PROSITE" id="PS00028">
    <property type="entry name" value="ZINC_FINGER_C2H2_1"/>
    <property type="match status" value="6"/>
</dbReference>
<dbReference type="FunFam" id="3.30.160.60:FF:000870">
    <property type="entry name" value="zinc finger protein 197 isoform X1"/>
    <property type="match status" value="1"/>
</dbReference>
<dbReference type="InterPro" id="IPR036236">
    <property type="entry name" value="Znf_C2H2_sf"/>
</dbReference>
<dbReference type="InterPro" id="IPR000742">
    <property type="entry name" value="EGF"/>
</dbReference>
<keyword evidence="3 11" id="KW-0245">EGF-like domain</keyword>
<evidence type="ECO:0000256" key="3">
    <source>
        <dbReference type="ARBA" id="ARBA00022536"/>
    </source>
</evidence>
<keyword evidence="13" id="KW-0732">Signal</keyword>
<dbReference type="SMART" id="SM00261">
    <property type="entry name" value="FU"/>
    <property type="match status" value="2"/>
</dbReference>
<keyword evidence="4" id="KW-0479">Metal-binding</keyword>
<evidence type="ECO:0000256" key="6">
    <source>
        <dbReference type="ARBA" id="ARBA00022771"/>
    </source>
</evidence>
<evidence type="ECO:0000259" key="15">
    <source>
        <dbReference type="PROSITE" id="PS50157"/>
    </source>
</evidence>
<feature type="region of interest" description="Disordered" evidence="12">
    <location>
        <begin position="717"/>
        <end position="767"/>
    </location>
</feature>
<dbReference type="SMART" id="SM00355">
    <property type="entry name" value="ZnF_C2H2"/>
    <property type="match status" value="6"/>
</dbReference>
<evidence type="ECO:0000256" key="2">
    <source>
        <dbReference type="ARBA" id="ARBA00005897"/>
    </source>
</evidence>
<sequence>MYQQHFIQSRFWMFALYGTFTLSFCLALDPPNHNLTRNKAHILPPCQACKSLGMERTSRGKFEGGDADWEEKKLRSYSNSEVRLVEIQEKLCSDVSKGEDQCHNLVEAHESLIEDWFLNHQKLHGDLHHWLCIKNLKVCCPDHHYGPECQPCPGSSPEMECSSNGKCKGSGTRKGNGKCVCDTGYSGELCQQCASGFYDSYRDDKKVLCSACHRSCKDVCTQAGPKGCLACNDGWFMDTEQGCSDIDECLTNKTACNENSFCVNSPGSHTCINCDKACKGCVADGPDNCLECTEKYELKEGVCRGPKSWTQSWQGSSLRYLTYLGMCLSTCIIFQSSTTLAALVGVCVAAYISLSEYSINTEDPNSGNPLNGAQITQPNQKLSKTLNYDAFNQKLMALSVVTAISINVCIRKRKTIRKTHEETMPENYDMESSSEVLNQELEEGEVLQDAELVCVNQEDMERIDAAAEEAADNEFSSPNYSQQKAKRKGQDLLRYHIVSCQEELEELRNQSANEDILIDPREKLHLVKYVKIEGRILKLWECGICAKDFRHQYTLMRHLPTHTDERKFVCDVCDKAFRQMSTLSQHRAIHSDARPYVCEVCQKTFNRVSTLISHRRTHFDDKPHKCHVCGKGFHQKGNLKNHLFSHSNERPYRCEICGRGFNQMSNLVVHKMKLHGQASLAEGSTAQSGKFSCKLCDDKFPKKTLLTLHEEQVHNLIKPRSSSSRNRIRVPPSNRKPVQVALASGSVTTKSSGVNKSSSKAVQSKNENGSTAGLLIDSIQTPSMFEARNTNQTAFALLKSIDGTPSLVKIFDLPNNKQLLISATSEDLAESAQKSAQVDPSCKPSQVKVAVVATVSQHMDEDGQLVVRIESIDVDQKVLDSIETPCRQENVIEMPSLKNEVVNSYGLTSDLENEQVHFVRPLPDGGFEIVAGAEATSFLEIVEEDSSRSGDASNNSNLMDSAQIIITQDEDGHLMLEGSPLQYLLGTNNQQPLQFVLNNSMRK</sequence>
<dbReference type="InterPro" id="IPR013087">
    <property type="entry name" value="Znf_C2H2_type"/>
</dbReference>
<dbReference type="AlphaFoldDB" id="A0A8J2WKM7"/>
<feature type="domain" description="EGF-like" evidence="14">
    <location>
        <begin position="153"/>
        <end position="191"/>
    </location>
</feature>
<comment type="subcellular location">
    <subcellularLocation>
        <location evidence="1">Nucleus</location>
    </subcellularLocation>
</comment>
<dbReference type="PROSITE" id="PS50157">
    <property type="entry name" value="ZINC_FINGER_C2H2_2"/>
    <property type="match status" value="6"/>
</dbReference>
<organism evidence="16 17">
    <name type="scientific">Daphnia galeata</name>
    <dbReference type="NCBI Taxonomy" id="27404"/>
    <lineage>
        <taxon>Eukaryota</taxon>
        <taxon>Metazoa</taxon>
        <taxon>Ecdysozoa</taxon>
        <taxon>Arthropoda</taxon>
        <taxon>Crustacea</taxon>
        <taxon>Branchiopoda</taxon>
        <taxon>Diplostraca</taxon>
        <taxon>Cladocera</taxon>
        <taxon>Anomopoda</taxon>
        <taxon>Daphniidae</taxon>
        <taxon>Daphnia</taxon>
    </lineage>
</organism>
<evidence type="ECO:0000256" key="1">
    <source>
        <dbReference type="ARBA" id="ARBA00004123"/>
    </source>
</evidence>
<dbReference type="SUPFAM" id="SSF57184">
    <property type="entry name" value="Growth factor receptor domain"/>
    <property type="match status" value="1"/>
</dbReference>
<gene>
    <name evidence="16" type="ORF">DGAL_LOCUS9503</name>
</gene>
<dbReference type="FunFam" id="3.30.160.60:FF:000624">
    <property type="entry name" value="zinc finger protein 697"/>
    <property type="match status" value="1"/>
</dbReference>
<reference evidence="16" key="1">
    <citation type="submission" date="2021-11" db="EMBL/GenBank/DDBJ databases">
        <authorList>
            <person name="Schell T."/>
        </authorList>
    </citation>
    <scope>NUCLEOTIDE SEQUENCE</scope>
    <source>
        <strain evidence="16">M5</strain>
    </source>
</reference>
<protein>
    <recommendedName>
        <fullName evidence="18">EOG090X02IW</fullName>
    </recommendedName>
</protein>
<dbReference type="Pfam" id="PF00096">
    <property type="entry name" value="zf-C2H2"/>
    <property type="match status" value="4"/>
</dbReference>
<dbReference type="PROSITE" id="PS50026">
    <property type="entry name" value="EGF_3"/>
    <property type="match status" value="1"/>
</dbReference>